<dbReference type="InParanoid" id="A0A2J6SLD4"/>
<name>A0A2J6SLD4_9HELO</name>
<sequence>MGSKRKRTAHDASAGAPDPKKQQKNIETTSSKSSSKPSTVPTPLDTSAFVDNPKGAVLKREVQLYDILSSEDSSERLNAANAIVEGLLGGNGVAESTLQRHLERRLFRGLASGRKGARLGFSVVLTELLAQLLGEKDLAAQKYTGLTFEKVLGFLVAKTKPDGDLSGQEEKDHFLGLLFGLQSFVRAKVLFGDGEDDNRWDTILGKLLELAKKKPWIREECGWVIVEALAQMNQSQAEHTLESLHDTGLAQSPEGVGIWLTAKNHFSDMKFPTKPWGQSGNPLEHLKSLAKALKESSNEDESDKTKQAKQTGNWNPQLHFVWKVVLAQYAAAAKEKKHGIKSEFENFWKVAVDENLFSASASRERKFWGFLLFQHVLQESATYGKLISSIFSHNLVRCLINHVQEKDRFLNRAADKSLKILIRSVETDPKLLVIILPRIIGGYGTYNFDKITKTKTVEKLLGLTDDKNAIAVIKALLEPALSVDGADPEVNKEAEMRRQLLGDYLLNMIRKVNVLDESKDISWIEEQALPLLAKFGYGQESEFQPSLSGKTRTIFRNRLTSAFAHLLADLKGYSFPCNLLHSFSPDAVEMDNGIVGAKDQAISTLEKILMKIEKAKPEKKAPLQALTLLYSLVIFQLYNGEPEAVTILEELKHCYDKLIRHKDTESSDADASEVLVELLLSFISKPSALLRKVTQHVFGAFMTEMTAGGLKLMTDVLEPDESLRGQQQLFDQEPEDGDFMEEGSDDELDSDVKVVDMNGDEGHLNSHLAEEDSEDGDDDGEAESDNEGEDDEEAKKLDEALAKALGTRVLQQGDEESDSDADMTDSEMMALDSKLVEIFSQRKKVPNKKQEQKDAKETVVNFKSRVLDLLEIYVKKQAANHLAFNLLLPLLQLIRMTKTKQLAEKAHNIILAFSKASRAAKKSEDALSVNISEQTKLLKAIHLEASKDPSHMFAKAASSASLLVASSMYKVDKGSVKKIAGVYRDSQVAWVAGEVKMQAAFFVEWVNWCQSHANPSSS</sequence>
<dbReference type="Proteomes" id="UP000235371">
    <property type="component" value="Unassembled WGS sequence"/>
</dbReference>
<keyword evidence="3" id="KW-0539">Nucleus</keyword>
<dbReference type="InterPro" id="IPR007015">
    <property type="entry name" value="DNA_pol_V/MYBBP1A"/>
</dbReference>
<dbReference type="GO" id="GO:0005730">
    <property type="term" value="C:nucleolus"/>
    <property type="evidence" value="ECO:0007669"/>
    <property type="project" value="InterPro"/>
</dbReference>
<feature type="compositionally biased region" description="Low complexity" evidence="4">
    <location>
        <begin position="28"/>
        <end position="43"/>
    </location>
</feature>
<dbReference type="OrthoDB" id="342531at2759"/>
<evidence type="ECO:0000256" key="2">
    <source>
        <dbReference type="ARBA" id="ARBA00006809"/>
    </source>
</evidence>
<reference evidence="5 6" key="1">
    <citation type="submission" date="2016-04" db="EMBL/GenBank/DDBJ databases">
        <title>A degradative enzymes factory behind the ericoid mycorrhizal symbiosis.</title>
        <authorList>
            <consortium name="DOE Joint Genome Institute"/>
            <person name="Martino E."/>
            <person name="Morin E."/>
            <person name="Grelet G."/>
            <person name="Kuo A."/>
            <person name="Kohler A."/>
            <person name="Daghino S."/>
            <person name="Barry K."/>
            <person name="Choi C."/>
            <person name="Cichocki N."/>
            <person name="Clum A."/>
            <person name="Copeland A."/>
            <person name="Hainaut M."/>
            <person name="Haridas S."/>
            <person name="Labutti K."/>
            <person name="Lindquist E."/>
            <person name="Lipzen A."/>
            <person name="Khouja H.-R."/>
            <person name="Murat C."/>
            <person name="Ohm R."/>
            <person name="Olson A."/>
            <person name="Spatafora J."/>
            <person name="Veneault-Fourrey C."/>
            <person name="Henrissat B."/>
            <person name="Grigoriev I."/>
            <person name="Martin F."/>
            <person name="Perotto S."/>
        </authorList>
    </citation>
    <scope>NUCLEOTIDE SEQUENCE [LARGE SCALE GENOMIC DNA]</scope>
    <source>
        <strain evidence="5 6">E</strain>
    </source>
</reference>
<dbReference type="FunCoup" id="A0A2J6SLD4">
    <property type="interactions" value="351"/>
</dbReference>
<dbReference type="AlphaFoldDB" id="A0A2J6SLD4"/>
<protein>
    <submittedName>
        <fullName evidence="5">Putative DNA polymerase V</fullName>
    </submittedName>
</protein>
<feature type="region of interest" description="Disordered" evidence="4">
    <location>
        <begin position="757"/>
        <end position="794"/>
    </location>
</feature>
<comment type="similarity">
    <text evidence="2">Belongs to the MYBBP1A family.</text>
</comment>
<dbReference type="GO" id="GO:0006355">
    <property type="term" value="P:regulation of DNA-templated transcription"/>
    <property type="evidence" value="ECO:0007669"/>
    <property type="project" value="InterPro"/>
</dbReference>
<feature type="compositionally biased region" description="Basic and acidic residues" evidence="4">
    <location>
        <begin position="757"/>
        <end position="770"/>
    </location>
</feature>
<evidence type="ECO:0000256" key="1">
    <source>
        <dbReference type="ARBA" id="ARBA00004123"/>
    </source>
</evidence>
<evidence type="ECO:0000256" key="3">
    <source>
        <dbReference type="ARBA" id="ARBA00023242"/>
    </source>
</evidence>
<feature type="compositionally biased region" description="Acidic residues" evidence="4">
    <location>
        <begin position="771"/>
        <end position="792"/>
    </location>
</feature>
<dbReference type="PANTHER" id="PTHR13213:SF2">
    <property type="entry name" value="MYB-BINDING PROTEIN 1A"/>
    <property type="match status" value="1"/>
</dbReference>
<evidence type="ECO:0000256" key="4">
    <source>
        <dbReference type="SAM" id="MobiDB-lite"/>
    </source>
</evidence>
<dbReference type="SUPFAM" id="SSF48371">
    <property type="entry name" value="ARM repeat"/>
    <property type="match status" value="1"/>
</dbReference>
<dbReference type="GO" id="GO:0000182">
    <property type="term" value="F:rDNA binding"/>
    <property type="evidence" value="ECO:0007669"/>
    <property type="project" value="TreeGrafter"/>
</dbReference>
<dbReference type="Pfam" id="PF04931">
    <property type="entry name" value="DNA_pol_phi"/>
    <property type="match status" value="1"/>
</dbReference>
<organism evidence="5 6">
    <name type="scientific">Hyaloscypha bicolor E</name>
    <dbReference type="NCBI Taxonomy" id="1095630"/>
    <lineage>
        <taxon>Eukaryota</taxon>
        <taxon>Fungi</taxon>
        <taxon>Dikarya</taxon>
        <taxon>Ascomycota</taxon>
        <taxon>Pezizomycotina</taxon>
        <taxon>Leotiomycetes</taxon>
        <taxon>Helotiales</taxon>
        <taxon>Hyaloscyphaceae</taxon>
        <taxon>Hyaloscypha</taxon>
        <taxon>Hyaloscypha bicolor</taxon>
    </lineage>
</organism>
<keyword evidence="6" id="KW-1185">Reference proteome</keyword>
<evidence type="ECO:0000313" key="6">
    <source>
        <dbReference type="Proteomes" id="UP000235371"/>
    </source>
</evidence>
<feature type="region of interest" description="Disordered" evidence="4">
    <location>
        <begin position="1"/>
        <end position="50"/>
    </location>
</feature>
<dbReference type="STRING" id="1095630.A0A2J6SLD4"/>
<dbReference type="GeneID" id="36589832"/>
<dbReference type="PANTHER" id="PTHR13213">
    <property type="entry name" value="MYB-BINDING PROTEIN 1A FAMILY MEMBER"/>
    <property type="match status" value="1"/>
</dbReference>
<evidence type="ECO:0000313" key="5">
    <source>
        <dbReference type="EMBL" id="PMD51575.1"/>
    </source>
</evidence>
<gene>
    <name evidence="5" type="ORF">K444DRAFT_620661</name>
</gene>
<comment type="subcellular location">
    <subcellularLocation>
        <location evidence="1">Nucleus</location>
    </subcellularLocation>
</comment>
<proteinExistence type="inferred from homology"/>
<dbReference type="RefSeq" id="XP_024728479.1">
    <property type="nucleotide sequence ID" value="XM_024881755.1"/>
</dbReference>
<dbReference type="InterPro" id="IPR016024">
    <property type="entry name" value="ARM-type_fold"/>
</dbReference>
<dbReference type="EMBL" id="KZ613912">
    <property type="protein sequence ID" value="PMD51575.1"/>
    <property type="molecule type" value="Genomic_DNA"/>
</dbReference>
<accession>A0A2J6SLD4</accession>